<reference evidence="22" key="2">
    <citation type="submission" date="2023-01" db="EMBL/GenBank/DDBJ databases">
        <title>Draft genome sequence of Sneathiella chinensis strain NBRC 103408.</title>
        <authorList>
            <person name="Sun Q."/>
            <person name="Mori K."/>
        </authorList>
    </citation>
    <scope>NUCLEOTIDE SEQUENCE</scope>
    <source>
        <strain evidence="22">NBRC 103408</strain>
    </source>
</reference>
<feature type="binding site" evidence="18">
    <location>
        <position position="153"/>
    </location>
    <ligand>
        <name>(6S)-NADPHX</name>
        <dbReference type="ChEBI" id="CHEBI:64076"/>
    </ligand>
</feature>
<dbReference type="SUPFAM" id="SSF53613">
    <property type="entry name" value="Ribokinase-like"/>
    <property type="match status" value="1"/>
</dbReference>
<comment type="catalytic activity">
    <reaction evidence="1 18 19">
        <text>(6R)-NADHX = (6S)-NADHX</text>
        <dbReference type="Rhea" id="RHEA:32215"/>
        <dbReference type="ChEBI" id="CHEBI:64074"/>
        <dbReference type="ChEBI" id="CHEBI:64075"/>
        <dbReference type="EC" id="5.1.99.6"/>
    </reaction>
</comment>
<evidence type="ECO:0000256" key="2">
    <source>
        <dbReference type="ARBA" id="ARBA00000909"/>
    </source>
</evidence>
<evidence type="ECO:0000313" key="22">
    <source>
        <dbReference type="EMBL" id="GLQ07154.1"/>
    </source>
</evidence>
<feature type="binding site" evidence="18">
    <location>
        <position position="60"/>
    </location>
    <ligand>
        <name>K(+)</name>
        <dbReference type="ChEBI" id="CHEBI:29103"/>
    </ligand>
</feature>
<keyword evidence="8 17" id="KW-0521">NADP</keyword>
<reference evidence="22" key="1">
    <citation type="journal article" date="2014" name="Int. J. Syst. Evol. Microbiol.">
        <title>Complete genome of a new Firmicutes species belonging to the dominant human colonic microbiota ('Ruminococcus bicirculans') reveals two chromosomes and a selective capacity to utilize plant glucans.</title>
        <authorList>
            <consortium name="NISC Comparative Sequencing Program"/>
            <person name="Wegmann U."/>
            <person name="Louis P."/>
            <person name="Goesmann A."/>
            <person name="Henrissat B."/>
            <person name="Duncan S.H."/>
            <person name="Flint H.J."/>
        </authorList>
    </citation>
    <scope>NUCLEOTIDE SEQUENCE</scope>
    <source>
        <strain evidence="22">NBRC 103408</strain>
    </source>
</reference>
<gene>
    <name evidence="17" type="primary">nnrD</name>
    <name evidence="18" type="synonym">nnrE</name>
    <name evidence="22" type="ORF">GCM10007924_23750</name>
</gene>
<comment type="cofactor">
    <cofactor evidence="17">
        <name>Mg(2+)</name>
        <dbReference type="ChEBI" id="CHEBI:18420"/>
    </cofactor>
</comment>
<evidence type="ECO:0000256" key="13">
    <source>
        <dbReference type="ARBA" id="ARBA00023268"/>
    </source>
</evidence>
<comment type="function">
    <text evidence="17">Catalyzes the dehydration of the S-form of NAD(P)HX at the expense of ADP, which is converted to AMP. Together with NAD(P)HX epimerase, which catalyzes the epimerization of the S- and R-forms, the enzyme allows the repair of both epimers of NAD(P)HX, a damaged form of NAD(P)H that is a result of enzymatic or heat-dependent hydration.</text>
</comment>
<sequence>MTLTREMLTVPEMYEADRLAIEGGVPGLELMEAAGQGITAHMEQAWDPCPVLVLCGPGNNGGDGYVVARILKQEGWPVTVAAWGDPSELTGDAADMFGQWDGDTKAFDAVSLDGISLVVDALFGAGFRGDLPEDVKGLFHEIAARGLSVVAVDVPSGMNGTTGWVAEGTQRAEMTVSFFRPKVGHMLLPGREYLGKLEIVDIGIPPSVLDQIKPQTWMNGRELWTDALPFPEMSGHKYSRGHAAVVGGGVTATGAARIAARACLRSGAGAVTVAAPPAAVMTYSITLEAVMLASLAGAEDFANWLDVKRINAVLIGPGNGVTDRTRDFVVAALASDAAVTLDADALTVFRDTPDHLFSLIKNRQAPVILTPHGSEFERLFDVAGSAVERARAAALQSGAVVLLKGASTVVAAPDGRARVNVNAPPWLATAGSGDTLAGIITGLVAGGMPAFDAASAGAWIHGEAGALLGPGMIAEDLEAQIPAVLAELQ</sequence>
<comment type="similarity">
    <text evidence="17">Belongs to the NnrD/CARKD family.</text>
</comment>
<dbReference type="Proteomes" id="UP001161409">
    <property type="component" value="Unassembled WGS sequence"/>
</dbReference>
<proteinExistence type="inferred from homology"/>
<evidence type="ECO:0000256" key="11">
    <source>
        <dbReference type="ARBA" id="ARBA00023235"/>
    </source>
</evidence>
<comment type="similarity">
    <text evidence="3 19">In the N-terminal section; belongs to the NnrE/AIBP family.</text>
</comment>
<dbReference type="InterPro" id="IPR029056">
    <property type="entry name" value="Ribokinase-like"/>
</dbReference>
<dbReference type="InterPro" id="IPR004443">
    <property type="entry name" value="YjeF_N_dom"/>
</dbReference>
<dbReference type="EC" id="5.1.99.6" evidence="19"/>
<dbReference type="InterPro" id="IPR036652">
    <property type="entry name" value="YjeF_N_dom_sf"/>
</dbReference>
<evidence type="ECO:0000256" key="18">
    <source>
        <dbReference type="HAMAP-Rule" id="MF_01966"/>
    </source>
</evidence>
<comment type="catalytic activity">
    <reaction evidence="16 17 19">
        <text>(6S)-NADPHX + ADP = AMP + phosphate + NADPH + H(+)</text>
        <dbReference type="Rhea" id="RHEA:32235"/>
        <dbReference type="ChEBI" id="CHEBI:15378"/>
        <dbReference type="ChEBI" id="CHEBI:43474"/>
        <dbReference type="ChEBI" id="CHEBI:57783"/>
        <dbReference type="ChEBI" id="CHEBI:64076"/>
        <dbReference type="ChEBI" id="CHEBI:456215"/>
        <dbReference type="ChEBI" id="CHEBI:456216"/>
        <dbReference type="EC" id="4.2.1.136"/>
    </reaction>
</comment>
<dbReference type="PROSITE" id="PS51385">
    <property type="entry name" value="YJEF_N"/>
    <property type="match status" value="1"/>
</dbReference>
<evidence type="ECO:0000256" key="19">
    <source>
        <dbReference type="PIRNR" id="PIRNR017184"/>
    </source>
</evidence>
<evidence type="ECO:0000256" key="8">
    <source>
        <dbReference type="ARBA" id="ARBA00022857"/>
    </source>
</evidence>
<feature type="binding site" evidence="17">
    <location>
        <position position="372"/>
    </location>
    <ligand>
        <name>(6S)-NADPHX</name>
        <dbReference type="ChEBI" id="CHEBI:64076"/>
    </ligand>
</feature>
<evidence type="ECO:0000259" key="20">
    <source>
        <dbReference type="PROSITE" id="PS51383"/>
    </source>
</evidence>
<dbReference type="HAMAP" id="MF_01965">
    <property type="entry name" value="NADHX_dehydratase"/>
    <property type="match status" value="1"/>
</dbReference>
<evidence type="ECO:0000256" key="15">
    <source>
        <dbReference type="ARBA" id="ARBA00048238"/>
    </source>
</evidence>
<evidence type="ECO:0000256" key="12">
    <source>
        <dbReference type="ARBA" id="ARBA00023239"/>
    </source>
</evidence>
<dbReference type="SUPFAM" id="SSF64153">
    <property type="entry name" value="YjeF N-terminal domain-like"/>
    <property type="match status" value="1"/>
</dbReference>
<evidence type="ECO:0000313" key="23">
    <source>
        <dbReference type="Proteomes" id="UP001161409"/>
    </source>
</evidence>
<evidence type="ECO:0000256" key="6">
    <source>
        <dbReference type="ARBA" id="ARBA00022741"/>
    </source>
</evidence>
<evidence type="ECO:0000256" key="5">
    <source>
        <dbReference type="ARBA" id="ARBA00022723"/>
    </source>
</evidence>
<keyword evidence="5 18" id="KW-0479">Metal-binding</keyword>
<dbReference type="PROSITE" id="PS51383">
    <property type="entry name" value="YJEF_C_3"/>
    <property type="match status" value="1"/>
</dbReference>
<comment type="cofactor">
    <cofactor evidence="18 19">
        <name>K(+)</name>
        <dbReference type="ChEBI" id="CHEBI:29103"/>
    </cofactor>
    <text evidence="18 19">Binds 1 potassium ion per subunit.</text>
</comment>
<feature type="domain" description="YjeF N-terminal" evidence="21">
    <location>
        <begin position="13"/>
        <end position="210"/>
    </location>
</feature>
<keyword evidence="13" id="KW-0511">Multifunctional enzyme</keyword>
<dbReference type="InterPro" id="IPR030677">
    <property type="entry name" value="Nnr"/>
</dbReference>
<organism evidence="22 23">
    <name type="scientific">Sneathiella chinensis</name>
    <dbReference type="NCBI Taxonomy" id="349750"/>
    <lineage>
        <taxon>Bacteria</taxon>
        <taxon>Pseudomonadati</taxon>
        <taxon>Pseudomonadota</taxon>
        <taxon>Alphaproteobacteria</taxon>
        <taxon>Sneathiellales</taxon>
        <taxon>Sneathiellaceae</taxon>
        <taxon>Sneathiella</taxon>
    </lineage>
</organism>
<dbReference type="EMBL" id="BSNF01000008">
    <property type="protein sequence ID" value="GLQ07154.1"/>
    <property type="molecule type" value="Genomic_DNA"/>
</dbReference>
<comment type="catalytic activity">
    <reaction evidence="2 18 19">
        <text>(6R)-NADPHX = (6S)-NADPHX</text>
        <dbReference type="Rhea" id="RHEA:32227"/>
        <dbReference type="ChEBI" id="CHEBI:64076"/>
        <dbReference type="ChEBI" id="CHEBI:64077"/>
        <dbReference type="EC" id="5.1.99.6"/>
    </reaction>
</comment>
<evidence type="ECO:0000256" key="3">
    <source>
        <dbReference type="ARBA" id="ARBA00006001"/>
    </source>
</evidence>
<feature type="binding site" evidence="17">
    <location>
        <position position="434"/>
    </location>
    <ligand>
        <name>(6S)-NADPHX</name>
        <dbReference type="ChEBI" id="CHEBI:64076"/>
    </ligand>
</feature>
<dbReference type="PROSITE" id="PS01050">
    <property type="entry name" value="YJEF_C_2"/>
    <property type="match status" value="1"/>
</dbReference>
<evidence type="ECO:0000259" key="21">
    <source>
        <dbReference type="PROSITE" id="PS51385"/>
    </source>
</evidence>
<keyword evidence="6 17" id="KW-0547">Nucleotide-binding</keyword>
<dbReference type="NCBIfam" id="TIGR00197">
    <property type="entry name" value="yjeF_nterm"/>
    <property type="match status" value="1"/>
</dbReference>
<comment type="catalytic activity">
    <reaction evidence="15 17 19">
        <text>(6S)-NADHX + ADP = AMP + phosphate + NADH + H(+)</text>
        <dbReference type="Rhea" id="RHEA:32223"/>
        <dbReference type="ChEBI" id="CHEBI:15378"/>
        <dbReference type="ChEBI" id="CHEBI:43474"/>
        <dbReference type="ChEBI" id="CHEBI:57945"/>
        <dbReference type="ChEBI" id="CHEBI:64074"/>
        <dbReference type="ChEBI" id="CHEBI:456215"/>
        <dbReference type="ChEBI" id="CHEBI:456216"/>
        <dbReference type="EC" id="4.2.1.136"/>
    </reaction>
</comment>
<comment type="similarity">
    <text evidence="18">Belongs to the NnrE/AIBP family.</text>
</comment>
<keyword evidence="12 17" id="KW-0456">Lyase</keyword>
<comment type="function">
    <text evidence="18">Catalyzes the epimerization of the S- and R-forms of NAD(P)HX, a damaged form of NAD(P)H that is a result of enzymatic or heat-dependent hydration. This is a prerequisite for the S-specific NAD(P)H-hydrate dehydratase to allow the repair of both epimers of NAD(P)HX.</text>
</comment>
<feature type="binding site" evidence="17">
    <location>
        <begin position="404"/>
        <end position="408"/>
    </location>
    <ligand>
        <name>AMP</name>
        <dbReference type="ChEBI" id="CHEBI:456215"/>
    </ligand>
</feature>
<keyword evidence="10 17" id="KW-0520">NAD</keyword>
<dbReference type="RefSeq" id="WP_169561220.1">
    <property type="nucleotide sequence ID" value="NZ_BSNF01000008.1"/>
</dbReference>
<feature type="binding site" evidence="17">
    <location>
        <position position="255"/>
    </location>
    <ligand>
        <name>(6S)-NADPHX</name>
        <dbReference type="ChEBI" id="CHEBI:64076"/>
    </ligand>
</feature>
<dbReference type="CDD" id="cd01171">
    <property type="entry name" value="YXKO-related"/>
    <property type="match status" value="1"/>
</dbReference>
<keyword evidence="23" id="KW-1185">Reference proteome</keyword>
<feature type="binding site" evidence="17">
    <location>
        <position position="433"/>
    </location>
    <ligand>
        <name>AMP</name>
        <dbReference type="ChEBI" id="CHEBI:456215"/>
    </ligand>
</feature>
<evidence type="ECO:0000256" key="9">
    <source>
        <dbReference type="ARBA" id="ARBA00022958"/>
    </source>
</evidence>
<dbReference type="PANTHER" id="PTHR12592:SF0">
    <property type="entry name" value="ATP-DEPENDENT (S)-NAD(P)H-HYDRATE DEHYDRATASE"/>
    <property type="match status" value="1"/>
</dbReference>
<dbReference type="PIRSF" id="PIRSF017184">
    <property type="entry name" value="Nnr"/>
    <property type="match status" value="1"/>
</dbReference>
<comment type="caution">
    <text evidence="22">The sequence shown here is derived from an EMBL/GenBank/DDBJ whole genome shotgun (WGS) entry which is preliminary data.</text>
</comment>
<comment type="subunit">
    <text evidence="17">Homotetramer.</text>
</comment>
<evidence type="ECO:0000256" key="7">
    <source>
        <dbReference type="ARBA" id="ARBA00022840"/>
    </source>
</evidence>
<evidence type="ECO:0000256" key="1">
    <source>
        <dbReference type="ARBA" id="ARBA00000013"/>
    </source>
</evidence>
<keyword evidence="9 18" id="KW-0630">Potassium</keyword>
<feature type="binding site" evidence="18">
    <location>
        <begin position="124"/>
        <end position="130"/>
    </location>
    <ligand>
        <name>(6S)-NADPHX</name>
        <dbReference type="ChEBI" id="CHEBI:64076"/>
    </ligand>
</feature>
<feature type="domain" description="YjeF C-terminal" evidence="20">
    <location>
        <begin position="220"/>
        <end position="488"/>
    </location>
</feature>
<dbReference type="InterPro" id="IPR000631">
    <property type="entry name" value="CARKD"/>
</dbReference>
<dbReference type="Gene3D" id="3.40.1190.20">
    <property type="match status" value="1"/>
</dbReference>
<comment type="function">
    <text evidence="14 19">Bifunctional enzyme that catalyzes the epimerization of the S- and R-forms of NAD(P)HX and the dehydration of the S-form of NAD(P)HX at the expense of ADP, which is converted to AMP. This allows the repair of both epimers of NAD(P)HX, a damaged form of NAD(P)H that is a result of enzymatic or heat-dependent hydration.</text>
</comment>
<accession>A0ABQ5U5G3</accession>
<feature type="binding site" evidence="18">
    <location>
        <position position="120"/>
    </location>
    <ligand>
        <name>K(+)</name>
        <dbReference type="ChEBI" id="CHEBI:29103"/>
    </ligand>
</feature>
<evidence type="ECO:0000256" key="14">
    <source>
        <dbReference type="ARBA" id="ARBA00025153"/>
    </source>
</evidence>
<evidence type="ECO:0000256" key="17">
    <source>
        <dbReference type="HAMAP-Rule" id="MF_01965"/>
    </source>
</evidence>
<feature type="binding site" evidence="18">
    <location>
        <begin position="59"/>
        <end position="63"/>
    </location>
    <ligand>
        <name>(6S)-NADPHX</name>
        <dbReference type="ChEBI" id="CHEBI:64076"/>
    </ligand>
</feature>
<dbReference type="PANTHER" id="PTHR12592">
    <property type="entry name" value="ATP-DEPENDENT (S)-NAD(P)H-HYDRATE DEHYDRATASE FAMILY MEMBER"/>
    <property type="match status" value="1"/>
</dbReference>
<dbReference type="Pfam" id="PF01256">
    <property type="entry name" value="Carb_kinase"/>
    <property type="match status" value="1"/>
</dbReference>
<keyword evidence="11 18" id="KW-0413">Isomerase</keyword>
<evidence type="ECO:0000256" key="10">
    <source>
        <dbReference type="ARBA" id="ARBA00023027"/>
    </source>
</evidence>
<feature type="binding site" evidence="17">
    <location>
        <position position="318"/>
    </location>
    <ligand>
        <name>(6S)-NADPHX</name>
        <dbReference type="ChEBI" id="CHEBI:64076"/>
    </ligand>
</feature>
<feature type="binding site" evidence="18">
    <location>
        <position position="156"/>
    </location>
    <ligand>
        <name>K(+)</name>
        <dbReference type="ChEBI" id="CHEBI:29103"/>
    </ligand>
</feature>
<evidence type="ECO:0000256" key="4">
    <source>
        <dbReference type="ARBA" id="ARBA00009524"/>
    </source>
</evidence>
<dbReference type="EC" id="4.2.1.136" evidence="19"/>
<evidence type="ECO:0000256" key="16">
    <source>
        <dbReference type="ARBA" id="ARBA00049209"/>
    </source>
</evidence>
<protein>
    <recommendedName>
        <fullName evidence="19">Bifunctional NAD(P)H-hydrate repair enzyme</fullName>
    </recommendedName>
    <alternativeName>
        <fullName evidence="19">Nicotinamide nucleotide repair protein</fullName>
    </alternativeName>
    <domain>
        <recommendedName>
            <fullName evidence="19">ADP-dependent (S)-NAD(P)H-hydrate dehydratase</fullName>
            <ecNumber evidence="19">4.2.1.136</ecNumber>
        </recommendedName>
        <alternativeName>
            <fullName evidence="19">ADP-dependent NAD(P)HX dehydratase</fullName>
        </alternativeName>
    </domain>
    <domain>
        <recommendedName>
            <fullName evidence="19">NAD(P)H-hydrate epimerase</fullName>
            <ecNumber evidence="19">5.1.99.6</ecNumber>
        </recommendedName>
    </domain>
</protein>
<name>A0ABQ5U5G3_9PROT</name>
<dbReference type="Gene3D" id="3.40.50.10260">
    <property type="entry name" value="YjeF N-terminal domain"/>
    <property type="match status" value="1"/>
</dbReference>
<dbReference type="InterPro" id="IPR017953">
    <property type="entry name" value="Carbohydrate_kinase_pred_CS"/>
</dbReference>
<dbReference type="HAMAP" id="MF_01966">
    <property type="entry name" value="NADHX_epimerase"/>
    <property type="match status" value="1"/>
</dbReference>
<keyword evidence="7 17" id="KW-0067">ATP-binding</keyword>
<comment type="similarity">
    <text evidence="4 19">In the C-terminal section; belongs to the NnrD/CARKD family.</text>
</comment>
<dbReference type="NCBIfam" id="TIGR00196">
    <property type="entry name" value="yjeF_cterm"/>
    <property type="match status" value="1"/>
</dbReference>
<comment type="caution">
    <text evidence="18">Lacks conserved residue(s) required for the propagation of feature annotation.</text>
</comment>
<dbReference type="Pfam" id="PF03853">
    <property type="entry name" value="YjeF_N"/>
    <property type="match status" value="1"/>
</dbReference>